<dbReference type="EMBL" id="BPLQ01005057">
    <property type="protein sequence ID" value="GIY12485.1"/>
    <property type="molecule type" value="Genomic_DNA"/>
</dbReference>
<comment type="caution">
    <text evidence="1">The sequence shown here is derived from an EMBL/GenBank/DDBJ whole genome shotgun (WGS) entry which is preliminary data.</text>
</comment>
<evidence type="ECO:0000313" key="1">
    <source>
        <dbReference type="EMBL" id="GIY12485.1"/>
    </source>
</evidence>
<dbReference type="Proteomes" id="UP001054837">
    <property type="component" value="Unassembled WGS sequence"/>
</dbReference>
<name>A0AAV4QWI2_9ARAC</name>
<sequence>MVRIGKTGVQSILNQLLGTNYCCPRSLTPKAISILFESVKSLEKFSNFITRATVNLFLWSNVEDSPSVHTRQLISLQECRFFCRQRKWF</sequence>
<proteinExistence type="predicted"/>
<reference evidence="1 2" key="1">
    <citation type="submission" date="2021-06" db="EMBL/GenBank/DDBJ databases">
        <title>Caerostris darwini draft genome.</title>
        <authorList>
            <person name="Kono N."/>
            <person name="Arakawa K."/>
        </authorList>
    </citation>
    <scope>NUCLEOTIDE SEQUENCE [LARGE SCALE GENOMIC DNA]</scope>
</reference>
<accession>A0AAV4QWI2</accession>
<protein>
    <submittedName>
        <fullName evidence="1">Uncharacterized protein</fullName>
    </submittedName>
</protein>
<evidence type="ECO:0000313" key="2">
    <source>
        <dbReference type="Proteomes" id="UP001054837"/>
    </source>
</evidence>
<keyword evidence="2" id="KW-1185">Reference proteome</keyword>
<organism evidence="1 2">
    <name type="scientific">Caerostris darwini</name>
    <dbReference type="NCBI Taxonomy" id="1538125"/>
    <lineage>
        <taxon>Eukaryota</taxon>
        <taxon>Metazoa</taxon>
        <taxon>Ecdysozoa</taxon>
        <taxon>Arthropoda</taxon>
        <taxon>Chelicerata</taxon>
        <taxon>Arachnida</taxon>
        <taxon>Araneae</taxon>
        <taxon>Araneomorphae</taxon>
        <taxon>Entelegynae</taxon>
        <taxon>Araneoidea</taxon>
        <taxon>Araneidae</taxon>
        <taxon>Caerostris</taxon>
    </lineage>
</organism>
<dbReference type="AlphaFoldDB" id="A0AAV4QWI2"/>
<gene>
    <name evidence="1" type="ORF">CDAR_205811</name>
</gene>